<gene>
    <name evidence="3" type="ORF">Vau01_096220</name>
</gene>
<dbReference type="SUPFAM" id="SSF52540">
    <property type="entry name" value="P-loop containing nucleoside triphosphate hydrolases"/>
    <property type="match status" value="1"/>
</dbReference>
<comment type="similarity">
    <text evidence="1">Belongs to the GSP E family.</text>
</comment>
<dbReference type="InterPro" id="IPR001482">
    <property type="entry name" value="T2SS/T4SS_dom"/>
</dbReference>
<protein>
    <submittedName>
        <fullName evidence="3">Protein kinase</fullName>
    </submittedName>
</protein>
<evidence type="ECO:0000259" key="2">
    <source>
        <dbReference type="Pfam" id="PF00437"/>
    </source>
</evidence>
<dbReference type="InterPro" id="IPR050921">
    <property type="entry name" value="T4SS_GSP_E_ATPase"/>
</dbReference>
<name>A0A8J3ZIF5_9ACTN</name>
<dbReference type="AlphaFoldDB" id="A0A8J3ZIF5"/>
<organism evidence="3 4">
    <name type="scientific">Virgisporangium aurantiacum</name>
    <dbReference type="NCBI Taxonomy" id="175570"/>
    <lineage>
        <taxon>Bacteria</taxon>
        <taxon>Bacillati</taxon>
        <taxon>Actinomycetota</taxon>
        <taxon>Actinomycetes</taxon>
        <taxon>Micromonosporales</taxon>
        <taxon>Micromonosporaceae</taxon>
        <taxon>Virgisporangium</taxon>
    </lineage>
</organism>
<dbReference type="GO" id="GO:0016887">
    <property type="term" value="F:ATP hydrolysis activity"/>
    <property type="evidence" value="ECO:0007669"/>
    <property type="project" value="InterPro"/>
</dbReference>
<comment type="caution">
    <text evidence="3">The sequence shown here is derived from an EMBL/GenBank/DDBJ whole genome shotgun (WGS) entry which is preliminary data.</text>
</comment>
<dbReference type="Proteomes" id="UP000612585">
    <property type="component" value="Unassembled WGS sequence"/>
</dbReference>
<reference evidence="3" key="1">
    <citation type="submission" date="2021-01" db="EMBL/GenBank/DDBJ databases">
        <title>Whole genome shotgun sequence of Virgisporangium aurantiacum NBRC 16421.</title>
        <authorList>
            <person name="Komaki H."/>
            <person name="Tamura T."/>
        </authorList>
    </citation>
    <scope>NUCLEOTIDE SEQUENCE</scope>
    <source>
        <strain evidence="3">NBRC 16421</strain>
    </source>
</reference>
<feature type="domain" description="Bacterial type II secretion system protein E" evidence="2">
    <location>
        <begin position="129"/>
        <end position="370"/>
    </location>
</feature>
<dbReference type="PANTHER" id="PTHR30486">
    <property type="entry name" value="TWITCHING MOTILITY PROTEIN PILT"/>
    <property type="match status" value="1"/>
</dbReference>
<proteinExistence type="inferred from homology"/>
<keyword evidence="3" id="KW-0808">Transferase</keyword>
<dbReference type="EMBL" id="BOPG01000075">
    <property type="protein sequence ID" value="GIJ62106.1"/>
    <property type="molecule type" value="Genomic_DNA"/>
</dbReference>
<sequence length="439" mass="47909">MTELHGPGNGRAGRPDDETAAVQTLRPVLADQITAAATAGHLLPASRAATVEQLITVALDNYARQALRESRAPLDADTEARVRQALRDEFVGLGGLQPLLDDPDIETININGHNSVFVIRRDGSRHQVAPVAASDEDLIALLRALAARGAHERRFDRGQPELSMQLPDGERLFALQDVTDRVSVSIRLHPLKRVSLADLVDKREMTTCMAHLFTAMVRARRNIVVCGGPAAGKTTLLRALAHAIPRHERIITIEDAYELNLSREDHPDLVRSQTREPNIEDAGGYDMNRLIRASLRMTPNRVIVGEVRGAEVVPMAKAMSIGIDGSMATVHASDSRQALLKLVTYAMEPPALYPRDAAMALIADAVHVVIHLGMTPDGTRVVSSIREVIDSDGEHIVSNEVYRPGPDRRAIPATQVRGETLDRLIAAGFDPALLDTDRW</sequence>
<dbReference type="RefSeq" id="WP_204007531.1">
    <property type="nucleotide sequence ID" value="NZ_BOPG01000075.1"/>
</dbReference>
<evidence type="ECO:0000313" key="4">
    <source>
        <dbReference type="Proteomes" id="UP000612585"/>
    </source>
</evidence>
<dbReference type="CDD" id="cd01130">
    <property type="entry name" value="VirB11-like_ATPase"/>
    <property type="match status" value="1"/>
</dbReference>
<evidence type="ECO:0000256" key="1">
    <source>
        <dbReference type="ARBA" id="ARBA00006611"/>
    </source>
</evidence>
<keyword evidence="4" id="KW-1185">Reference proteome</keyword>
<dbReference type="Gene3D" id="3.40.50.300">
    <property type="entry name" value="P-loop containing nucleotide triphosphate hydrolases"/>
    <property type="match status" value="1"/>
</dbReference>
<dbReference type="InterPro" id="IPR027417">
    <property type="entry name" value="P-loop_NTPase"/>
</dbReference>
<dbReference type="Gene3D" id="3.30.450.380">
    <property type="match status" value="1"/>
</dbReference>
<evidence type="ECO:0000313" key="3">
    <source>
        <dbReference type="EMBL" id="GIJ62106.1"/>
    </source>
</evidence>
<accession>A0A8J3ZIF5</accession>
<dbReference type="Pfam" id="PF00437">
    <property type="entry name" value="T2SSE"/>
    <property type="match status" value="1"/>
</dbReference>
<dbReference type="GO" id="GO:0016301">
    <property type="term" value="F:kinase activity"/>
    <property type="evidence" value="ECO:0007669"/>
    <property type="project" value="UniProtKB-KW"/>
</dbReference>
<keyword evidence="3" id="KW-0418">Kinase</keyword>
<dbReference type="PANTHER" id="PTHR30486:SF6">
    <property type="entry name" value="TYPE IV PILUS RETRACTATION ATPASE PILT"/>
    <property type="match status" value="1"/>
</dbReference>